<organism evidence="1 2">
    <name type="scientific">Shewanella glacialipiscicola</name>
    <dbReference type="NCBI Taxonomy" id="614069"/>
    <lineage>
        <taxon>Bacteria</taxon>
        <taxon>Pseudomonadati</taxon>
        <taxon>Pseudomonadota</taxon>
        <taxon>Gammaproteobacteria</taxon>
        <taxon>Alteromonadales</taxon>
        <taxon>Shewanellaceae</taxon>
        <taxon>Shewanella</taxon>
    </lineage>
</organism>
<evidence type="ECO:0008006" key="3">
    <source>
        <dbReference type="Google" id="ProtNLM"/>
    </source>
</evidence>
<dbReference type="Pfam" id="PF03923">
    <property type="entry name" value="Lipoprotein_16"/>
    <property type="match status" value="1"/>
</dbReference>
<reference evidence="2" key="1">
    <citation type="journal article" date="2019" name="Int. J. Syst. Evol. Microbiol.">
        <title>The Global Catalogue of Microorganisms (GCM) 10K type strain sequencing project: providing services to taxonomists for standard genome sequencing and annotation.</title>
        <authorList>
            <consortium name="The Broad Institute Genomics Platform"/>
            <consortium name="The Broad Institute Genome Sequencing Center for Infectious Disease"/>
            <person name="Wu L."/>
            <person name="Ma J."/>
        </authorList>
    </citation>
    <scope>NUCLEOTIDE SEQUENCE [LARGE SCALE GENOMIC DNA]</scope>
    <source>
        <strain evidence="2">NBRC 102030</strain>
    </source>
</reference>
<protein>
    <recommendedName>
        <fullName evidence="3">Lipoprotein</fullName>
    </recommendedName>
</protein>
<dbReference type="InterPro" id="IPR005619">
    <property type="entry name" value="Uncharacterised_YajG"/>
</dbReference>
<keyword evidence="2" id="KW-1185">Reference proteome</keyword>
<gene>
    <name evidence="1" type="ORF">GCM10025855_03850</name>
</gene>
<proteinExistence type="predicted"/>
<dbReference type="EMBL" id="BSUY01000001">
    <property type="protein sequence ID" value="GMA80852.1"/>
    <property type="molecule type" value="Genomic_DNA"/>
</dbReference>
<dbReference type="Proteomes" id="UP001157046">
    <property type="component" value="Unassembled WGS sequence"/>
</dbReference>
<evidence type="ECO:0000313" key="1">
    <source>
        <dbReference type="EMBL" id="GMA80852.1"/>
    </source>
</evidence>
<comment type="caution">
    <text evidence="1">The sequence shown here is derived from an EMBL/GenBank/DDBJ whole genome shotgun (WGS) entry which is preliminary data.</text>
</comment>
<accession>A0ABQ6J1N8</accession>
<name>A0ABQ6J1N8_9GAMM</name>
<evidence type="ECO:0000313" key="2">
    <source>
        <dbReference type="Proteomes" id="UP001157046"/>
    </source>
</evidence>
<sequence length="210" mass="23348">MFVASKVISGMLSKLFICMRDAMKRLLLTLTFPLLFTGCASQSPTHMAFSPQVPNISQQTAQRSPISMETVDSRSIDYVARFIEEGTKTRLISASEPPKLLLDEVFRAGFTEAGYQIDPSATNAVQIQLEELQMDVTKKTFGYEAKHSVVIAVQAKNSTQELVKRYKAKGILKGPLTPDFATLELDMNKLLGQLTGEILNDPELNQFLQQ</sequence>